<comment type="caution">
    <text evidence="1">The sequence shown here is derived from an EMBL/GenBank/DDBJ whole genome shotgun (WGS) entry which is preliminary data.</text>
</comment>
<gene>
    <name evidence="1" type="ORF">VB798_11730</name>
</gene>
<evidence type="ECO:0000313" key="1">
    <source>
        <dbReference type="EMBL" id="MEA5427251.1"/>
    </source>
</evidence>
<evidence type="ECO:0008006" key="3">
    <source>
        <dbReference type="Google" id="ProtNLM"/>
    </source>
</evidence>
<protein>
    <recommendedName>
        <fullName evidence="3">Dephospho-CoA kinase</fullName>
    </recommendedName>
</protein>
<dbReference type="EMBL" id="JAYGIM010000008">
    <property type="protein sequence ID" value="MEA5427251.1"/>
    <property type="molecule type" value="Genomic_DNA"/>
</dbReference>
<sequence length="74" mass="8813">MVTAQKLTNLQLELVKLFSYKVTDSQLIEIKLLLGNYFAEKASEEMDKLWDENNWTEDTMKEWANEHLRTPYES</sequence>
<reference evidence="1 2" key="1">
    <citation type="submission" date="2023-12" db="EMBL/GenBank/DDBJ databases">
        <title>Novel species of the genus Arcicella isolated from rivers.</title>
        <authorList>
            <person name="Lu H."/>
        </authorList>
    </citation>
    <scope>NUCLEOTIDE SEQUENCE [LARGE SCALE GENOMIC DNA]</scope>
    <source>
        <strain evidence="1 2">DC25W</strain>
    </source>
</reference>
<dbReference type="RefSeq" id="WP_323258661.1">
    <property type="nucleotide sequence ID" value="NZ_JAYGIM010000008.1"/>
</dbReference>
<proteinExistence type="predicted"/>
<accession>A0ABU5SJ29</accession>
<keyword evidence="2" id="KW-1185">Reference proteome</keyword>
<evidence type="ECO:0000313" key="2">
    <source>
        <dbReference type="Proteomes" id="UP001302222"/>
    </source>
</evidence>
<dbReference type="Proteomes" id="UP001302222">
    <property type="component" value="Unassembled WGS sequence"/>
</dbReference>
<name>A0ABU5SJ29_9BACT</name>
<organism evidence="1 2">
    <name type="scientific">Arcicella lustrica</name>
    <dbReference type="NCBI Taxonomy" id="2984196"/>
    <lineage>
        <taxon>Bacteria</taxon>
        <taxon>Pseudomonadati</taxon>
        <taxon>Bacteroidota</taxon>
        <taxon>Cytophagia</taxon>
        <taxon>Cytophagales</taxon>
        <taxon>Flectobacillaceae</taxon>
        <taxon>Arcicella</taxon>
    </lineage>
</organism>